<dbReference type="InterPro" id="IPR050194">
    <property type="entry name" value="Glycosyltransferase_grp1"/>
</dbReference>
<dbReference type="GO" id="GO:0016757">
    <property type="term" value="F:glycosyltransferase activity"/>
    <property type="evidence" value="ECO:0007669"/>
    <property type="project" value="UniProtKB-KW"/>
</dbReference>
<dbReference type="InterPro" id="IPR001296">
    <property type="entry name" value="Glyco_trans_1"/>
</dbReference>
<protein>
    <submittedName>
        <fullName evidence="2">Glycosyltransferase</fullName>
        <ecNumber evidence="2">2.4.-.-</ecNumber>
    </submittedName>
</protein>
<keyword evidence="3" id="KW-1185">Reference proteome</keyword>
<keyword evidence="2" id="KW-0808">Transferase</keyword>
<organism evidence="2 3">
    <name type="scientific">Massilia phyllostachyos</name>
    <dbReference type="NCBI Taxonomy" id="2898585"/>
    <lineage>
        <taxon>Bacteria</taxon>
        <taxon>Pseudomonadati</taxon>
        <taxon>Pseudomonadota</taxon>
        <taxon>Betaproteobacteria</taxon>
        <taxon>Burkholderiales</taxon>
        <taxon>Oxalobacteraceae</taxon>
        <taxon>Telluria group</taxon>
        <taxon>Massilia</taxon>
    </lineage>
</organism>
<evidence type="ECO:0000259" key="1">
    <source>
        <dbReference type="Pfam" id="PF00534"/>
    </source>
</evidence>
<accession>A0ABS8Q2E6</accession>
<keyword evidence="2" id="KW-0328">Glycosyltransferase</keyword>
<proteinExistence type="predicted"/>
<dbReference type="RefSeq" id="WP_231057211.1">
    <property type="nucleotide sequence ID" value="NZ_JAJNOC010000001.1"/>
</dbReference>
<dbReference type="EMBL" id="JAJNOC010000001">
    <property type="protein sequence ID" value="MCD2515923.1"/>
    <property type="molecule type" value="Genomic_DNA"/>
</dbReference>
<dbReference type="Proteomes" id="UP001179361">
    <property type="component" value="Unassembled WGS sequence"/>
</dbReference>
<feature type="domain" description="Glycosyl transferase family 1" evidence="1">
    <location>
        <begin position="212"/>
        <end position="384"/>
    </location>
</feature>
<reference evidence="2" key="1">
    <citation type="submission" date="2021-11" db="EMBL/GenBank/DDBJ databases">
        <title>The complete genome of Massilia sp sp. G4R7.</title>
        <authorList>
            <person name="Liu L."/>
            <person name="Yue J."/>
            <person name="Yuan J."/>
            <person name="Yang F."/>
            <person name="Li L."/>
        </authorList>
    </citation>
    <scope>NUCLEOTIDE SEQUENCE</scope>
    <source>
        <strain evidence="2">G4R7</strain>
    </source>
</reference>
<dbReference type="Pfam" id="PF00534">
    <property type="entry name" value="Glycos_transf_1"/>
    <property type="match status" value="1"/>
</dbReference>
<dbReference type="PANTHER" id="PTHR45947:SF3">
    <property type="entry name" value="SULFOQUINOVOSYL TRANSFERASE SQD2"/>
    <property type="match status" value="1"/>
</dbReference>
<dbReference type="PANTHER" id="PTHR45947">
    <property type="entry name" value="SULFOQUINOVOSYL TRANSFERASE SQD2"/>
    <property type="match status" value="1"/>
</dbReference>
<dbReference type="EC" id="2.4.-.-" evidence="2"/>
<evidence type="ECO:0000313" key="2">
    <source>
        <dbReference type="EMBL" id="MCD2515923.1"/>
    </source>
</evidence>
<dbReference type="SUPFAM" id="SSF53756">
    <property type="entry name" value="UDP-Glycosyltransferase/glycogen phosphorylase"/>
    <property type="match status" value="1"/>
</dbReference>
<name>A0ABS8Q2E6_9BURK</name>
<evidence type="ECO:0000313" key="3">
    <source>
        <dbReference type="Proteomes" id="UP001179361"/>
    </source>
</evidence>
<gene>
    <name evidence="2" type="ORF">LQ564_06285</name>
</gene>
<sequence length="418" mass="44265">MQTAFDPTCPADGPARLRIAMLTGVAMDDPAAQSAAVHLDRLVFQLTRMGHSVDLADRRAGAEADDVAGEAGAAPSRTPGSTLAASRMVRQARHAPLGPRGKAPGDCAQSQGADFDIVHALSLRAGETALRLQQASGIPFVLAMETFGAPPSWLRAPHGAHAPVLHAAARILSPGTQHSRQLERLYRIAAARVVPAPRGFAPEELWPQPMAEARASLGLAQERFLVLYLGRVAPRKGIDTLIQGVSLLRRRHAVDAGLLVVGGGPGEWVELARLGHLASELGVGAHVQFAGPQPRASLRAFYAAADVCAATPWYEPFGMALIEAMACARPVIASELGDIGALVDDGGSGFLIPSRDANALADRLARLHRHPGLARAMGEAGRRRACEHHTWRSQATQLLALYRAALCELRQPAHPLTS</sequence>
<comment type="caution">
    <text evidence="2">The sequence shown here is derived from an EMBL/GenBank/DDBJ whole genome shotgun (WGS) entry which is preliminary data.</text>
</comment>
<dbReference type="Gene3D" id="3.40.50.2000">
    <property type="entry name" value="Glycogen Phosphorylase B"/>
    <property type="match status" value="2"/>
</dbReference>